<dbReference type="OMA" id="MCHNLKD"/>
<reference evidence="2" key="2">
    <citation type="submission" date="2025-08" db="UniProtKB">
        <authorList>
            <consortium name="Ensembl"/>
        </authorList>
    </citation>
    <scope>IDENTIFICATION</scope>
</reference>
<sequence>MFFERYLQDHLKLFIPGTTDPNEILDLVPLCKDYVVRLQVDQFLPPVKLEQPPQDLDQSDSASEGEPEELNMDHFQLDELVAKLHRLEELDLVFGVKDCGMNFEWNLFNFTTRDCYSLAATIKACHTLKVVKLIPFSHPPTPFFHRTPEQLFLGDPFMEEGMIYTYLHSTFSKGSPQNRVGFKR</sequence>
<evidence type="ECO:0000313" key="3">
    <source>
        <dbReference type="Proteomes" id="UP000002280"/>
    </source>
</evidence>
<dbReference type="STRING" id="13616.ENSMODP00000030288"/>
<dbReference type="eggNOG" id="KOG0619">
    <property type="taxonomic scope" value="Eukaryota"/>
</dbReference>
<dbReference type="HOGENOM" id="CLU_1168177_0_0_1"/>
<reference evidence="2" key="3">
    <citation type="submission" date="2025-09" db="UniProtKB">
        <authorList>
            <consortium name="Ensembl"/>
        </authorList>
    </citation>
    <scope>IDENTIFICATION</scope>
</reference>
<accession>F7GLD1</accession>
<keyword evidence="3" id="KW-1185">Reference proteome</keyword>
<dbReference type="InParanoid" id="F7GLD1"/>
<dbReference type="Ensembl" id="ENSMODT00000031859.2">
    <property type="protein sequence ID" value="ENSMODP00000030288.2"/>
    <property type="gene ID" value="ENSMODG00000023532.2"/>
</dbReference>
<feature type="region of interest" description="Disordered" evidence="1">
    <location>
        <begin position="48"/>
        <end position="69"/>
    </location>
</feature>
<organism evidence="2 3">
    <name type="scientific">Monodelphis domestica</name>
    <name type="common">Gray short-tailed opossum</name>
    <dbReference type="NCBI Taxonomy" id="13616"/>
    <lineage>
        <taxon>Eukaryota</taxon>
        <taxon>Metazoa</taxon>
        <taxon>Chordata</taxon>
        <taxon>Craniata</taxon>
        <taxon>Vertebrata</taxon>
        <taxon>Euteleostomi</taxon>
        <taxon>Mammalia</taxon>
        <taxon>Metatheria</taxon>
        <taxon>Didelphimorphia</taxon>
        <taxon>Didelphidae</taxon>
        <taxon>Monodelphis</taxon>
    </lineage>
</organism>
<dbReference type="Proteomes" id="UP000002280">
    <property type="component" value="Chromosome 2"/>
</dbReference>
<evidence type="ECO:0000313" key="2">
    <source>
        <dbReference type="Ensembl" id="ENSMODP00000030288.2"/>
    </source>
</evidence>
<dbReference type="AlphaFoldDB" id="F7GLD1"/>
<name>F7GLD1_MONDO</name>
<dbReference type="GeneTree" id="ENSGT00940000159341"/>
<protein>
    <submittedName>
        <fullName evidence="2">Uncharacterized protein</fullName>
    </submittedName>
</protein>
<dbReference type="Bgee" id="ENSMODG00000023532">
    <property type="expression patterns" value="Expressed in spermatocyte and 10 other cell types or tissues"/>
</dbReference>
<proteinExistence type="predicted"/>
<reference evidence="2 3" key="1">
    <citation type="journal article" date="2007" name="Nature">
        <title>Genome of the marsupial Monodelphis domestica reveals innovation in non-coding sequences.</title>
        <authorList>
            <person name="Mikkelsen T.S."/>
            <person name="Wakefield M.J."/>
            <person name="Aken B."/>
            <person name="Amemiya C.T."/>
            <person name="Chang J.L."/>
            <person name="Duke S."/>
            <person name="Garber M."/>
            <person name="Gentles A.J."/>
            <person name="Goodstadt L."/>
            <person name="Heger A."/>
            <person name="Jurka J."/>
            <person name="Kamal M."/>
            <person name="Mauceli E."/>
            <person name="Searle S.M."/>
            <person name="Sharpe T."/>
            <person name="Baker M.L."/>
            <person name="Batzer M.A."/>
            <person name="Benos P.V."/>
            <person name="Belov K."/>
            <person name="Clamp M."/>
            <person name="Cook A."/>
            <person name="Cuff J."/>
            <person name="Das R."/>
            <person name="Davidow L."/>
            <person name="Deakin J.E."/>
            <person name="Fazzari M.J."/>
            <person name="Glass J.L."/>
            <person name="Grabherr M."/>
            <person name="Greally J.M."/>
            <person name="Gu W."/>
            <person name="Hore T.A."/>
            <person name="Huttley G.A."/>
            <person name="Kleber M."/>
            <person name="Jirtle R.L."/>
            <person name="Koina E."/>
            <person name="Lee J.T."/>
            <person name="Mahony S."/>
            <person name="Marra M.A."/>
            <person name="Miller R.D."/>
            <person name="Nicholls R.D."/>
            <person name="Oda M."/>
            <person name="Papenfuss A.T."/>
            <person name="Parra Z.E."/>
            <person name="Pollock D.D."/>
            <person name="Ray D.A."/>
            <person name="Schein J.E."/>
            <person name="Speed T.P."/>
            <person name="Thompson K."/>
            <person name="VandeBerg J.L."/>
            <person name="Wade C.M."/>
            <person name="Walker J.A."/>
            <person name="Waters P.D."/>
            <person name="Webber C."/>
            <person name="Weidman J.R."/>
            <person name="Xie X."/>
            <person name="Zody M.C."/>
            <person name="Baldwin J."/>
            <person name="Abdouelleil A."/>
            <person name="Abdulkadir J."/>
            <person name="Abebe A."/>
            <person name="Abera B."/>
            <person name="Abreu J."/>
            <person name="Acer S.C."/>
            <person name="Aftuck L."/>
            <person name="Alexander A."/>
            <person name="An P."/>
            <person name="Anderson E."/>
            <person name="Anderson S."/>
            <person name="Arachi H."/>
            <person name="Azer M."/>
            <person name="Bachantsang P."/>
            <person name="Barry A."/>
            <person name="Bayul T."/>
            <person name="Berlin A."/>
            <person name="Bessette D."/>
            <person name="Bloom T."/>
            <person name="Bloom T."/>
            <person name="Boguslavskiy L."/>
            <person name="Bonnet C."/>
            <person name="Boukhgalter B."/>
            <person name="Bourzgui I."/>
            <person name="Brown A."/>
            <person name="Cahill P."/>
            <person name="Channer S."/>
            <person name="Cheshatsang Y."/>
            <person name="Chuda L."/>
            <person name="Citroen M."/>
            <person name="Collymore A."/>
            <person name="Cooke P."/>
            <person name="Costello M."/>
            <person name="D'Aco K."/>
            <person name="Daza R."/>
            <person name="De Haan G."/>
            <person name="DeGray S."/>
            <person name="DeMaso C."/>
            <person name="Dhargay N."/>
            <person name="Dooley K."/>
            <person name="Dooley E."/>
            <person name="Doricent M."/>
            <person name="Dorje P."/>
            <person name="Dorjee K."/>
            <person name="Dupes A."/>
            <person name="Elong R."/>
            <person name="Falk J."/>
            <person name="Farina A."/>
            <person name="Faro S."/>
            <person name="Ferguson D."/>
            <person name="Fisher S."/>
            <person name="Foley C.D."/>
            <person name="Franke A."/>
            <person name="Friedrich D."/>
            <person name="Gadbois L."/>
            <person name="Gearin G."/>
            <person name="Gearin C.R."/>
            <person name="Giannoukos G."/>
            <person name="Goode T."/>
            <person name="Graham J."/>
            <person name="Grandbois E."/>
            <person name="Grewal S."/>
            <person name="Gyaltsen K."/>
            <person name="Hafez N."/>
            <person name="Hagos B."/>
            <person name="Hall J."/>
            <person name="Henson C."/>
            <person name="Hollinger A."/>
            <person name="Honan T."/>
            <person name="Huard M.D."/>
            <person name="Hughes L."/>
            <person name="Hurhula B."/>
            <person name="Husby M.E."/>
            <person name="Kamat A."/>
            <person name="Kanga B."/>
            <person name="Kashin S."/>
            <person name="Khazanovich D."/>
            <person name="Kisner P."/>
            <person name="Lance K."/>
            <person name="Lara M."/>
            <person name="Lee W."/>
            <person name="Lennon N."/>
            <person name="Letendre F."/>
            <person name="LeVine R."/>
            <person name="Lipovsky A."/>
            <person name="Liu X."/>
            <person name="Liu J."/>
            <person name="Liu S."/>
            <person name="Lokyitsang T."/>
            <person name="Lokyitsang Y."/>
            <person name="Lubonja R."/>
            <person name="Lui A."/>
            <person name="MacDonald P."/>
            <person name="Magnisalis V."/>
            <person name="Maru K."/>
            <person name="Matthews C."/>
            <person name="McCusker W."/>
            <person name="McDonough S."/>
            <person name="Mehta T."/>
            <person name="Meldrim J."/>
            <person name="Meneus L."/>
            <person name="Mihai O."/>
            <person name="Mihalev A."/>
            <person name="Mihova T."/>
            <person name="Mittelman R."/>
            <person name="Mlenga V."/>
            <person name="Montmayeur A."/>
            <person name="Mulrain L."/>
            <person name="Navidi A."/>
            <person name="Naylor J."/>
            <person name="Negash T."/>
            <person name="Nguyen T."/>
            <person name="Nguyen N."/>
            <person name="Nicol R."/>
            <person name="Norbu C."/>
            <person name="Norbu N."/>
            <person name="Novod N."/>
            <person name="O'Neill B."/>
            <person name="Osman S."/>
            <person name="Markiewicz E."/>
            <person name="Oyono O.L."/>
            <person name="Patti C."/>
            <person name="Phunkhang P."/>
            <person name="Pierre F."/>
            <person name="Priest M."/>
            <person name="Raghuraman S."/>
            <person name="Rege F."/>
            <person name="Reyes R."/>
            <person name="Rise C."/>
            <person name="Rogov P."/>
            <person name="Ross K."/>
            <person name="Ryan E."/>
            <person name="Settipalli S."/>
            <person name="Shea T."/>
            <person name="Sherpa N."/>
            <person name="Shi L."/>
            <person name="Shih D."/>
            <person name="Sparrow T."/>
            <person name="Spaulding J."/>
            <person name="Stalker J."/>
            <person name="Stange-Thomann N."/>
            <person name="Stavropoulos S."/>
            <person name="Stone C."/>
            <person name="Strader C."/>
            <person name="Tesfaye S."/>
            <person name="Thomson T."/>
            <person name="Thoulutsang Y."/>
            <person name="Thoulutsang D."/>
            <person name="Topham K."/>
            <person name="Topping I."/>
            <person name="Tsamla T."/>
            <person name="Vassiliev H."/>
            <person name="Vo A."/>
            <person name="Wangchuk T."/>
            <person name="Wangdi T."/>
            <person name="Weiand M."/>
            <person name="Wilkinson J."/>
            <person name="Wilson A."/>
            <person name="Yadav S."/>
            <person name="Young G."/>
            <person name="Yu Q."/>
            <person name="Zembek L."/>
            <person name="Zhong D."/>
            <person name="Zimmer A."/>
            <person name="Zwirko Z."/>
            <person name="Jaffe D.B."/>
            <person name="Alvarez P."/>
            <person name="Brockman W."/>
            <person name="Butler J."/>
            <person name="Chin C."/>
            <person name="Gnerre S."/>
            <person name="MacCallum I."/>
            <person name="Graves J.A."/>
            <person name="Ponting C.P."/>
            <person name="Breen M."/>
            <person name="Samollow P.B."/>
            <person name="Lander E.S."/>
            <person name="Lindblad-Toh K."/>
        </authorList>
    </citation>
    <scope>NUCLEOTIDE SEQUENCE [LARGE SCALE GENOMIC DNA]</scope>
</reference>
<evidence type="ECO:0000256" key="1">
    <source>
        <dbReference type="SAM" id="MobiDB-lite"/>
    </source>
</evidence>